<evidence type="ECO:0000313" key="9">
    <source>
        <dbReference type="Proteomes" id="UP001257659"/>
    </source>
</evidence>
<comment type="caution">
    <text evidence="8">The sequence shown here is derived from an EMBL/GenBank/DDBJ whole genome shotgun (WGS) entry which is preliminary data.</text>
</comment>
<feature type="transmembrane region" description="Helical" evidence="7">
    <location>
        <begin position="26"/>
        <end position="50"/>
    </location>
</feature>
<dbReference type="Pfam" id="PF03631">
    <property type="entry name" value="Virul_fac_BrkB"/>
    <property type="match status" value="1"/>
</dbReference>
<dbReference type="EMBL" id="JAVDQA010000011">
    <property type="protein sequence ID" value="MDR6302164.1"/>
    <property type="molecule type" value="Genomic_DNA"/>
</dbReference>
<feature type="transmembrane region" description="Helical" evidence="7">
    <location>
        <begin position="179"/>
        <end position="197"/>
    </location>
</feature>
<feature type="transmembrane region" description="Helical" evidence="7">
    <location>
        <begin position="240"/>
        <end position="265"/>
    </location>
</feature>
<dbReference type="RefSeq" id="WP_309730502.1">
    <property type="nucleotide sequence ID" value="NZ_JAVDQA010000011.1"/>
</dbReference>
<evidence type="ECO:0000313" key="8">
    <source>
        <dbReference type="EMBL" id="MDR6302164.1"/>
    </source>
</evidence>
<sequence>MKKYISLFKKTYEQWMLNNPFEQSAVIAYYTFFSLPSLLVIVVAIAGYFFGQEDVRYKITNEINSLIGNDTAKAIEGMITNAMVEQESTFAIIMGIAVLLFGATGAFFQLKKAMNRIWSVRVKKESIKRILLDRVISFGMILVIGLMLLISLVLSALITYLSEYLEQYAPGLTSITIEILNFLLSYVFIGALFASVFKLLPDINVRWKVTLVGASLTTLLFLIGKYALSFYFGQSEPTSVYGGASSVVLILLWVFYTCLIMFFGAEFTVQYALMKNEDISPNRFSEPAIYQELQEIEERKIHLRKKKKDLDKLANKAEKDS</sequence>
<keyword evidence="9" id="KW-1185">Reference proteome</keyword>
<evidence type="ECO:0000256" key="1">
    <source>
        <dbReference type="ARBA" id="ARBA00004651"/>
    </source>
</evidence>
<evidence type="ECO:0000256" key="2">
    <source>
        <dbReference type="ARBA" id="ARBA00022475"/>
    </source>
</evidence>
<organism evidence="8 9">
    <name type="scientific">Mesonia maritima</name>
    <dbReference type="NCBI Taxonomy" id="1793873"/>
    <lineage>
        <taxon>Bacteria</taxon>
        <taxon>Pseudomonadati</taxon>
        <taxon>Bacteroidota</taxon>
        <taxon>Flavobacteriia</taxon>
        <taxon>Flavobacteriales</taxon>
        <taxon>Flavobacteriaceae</taxon>
        <taxon>Mesonia</taxon>
    </lineage>
</organism>
<protein>
    <submittedName>
        <fullName evidence="8">Membrane protein</fullName>
    </submittedName>
</protein>
<gene>
    <name evidence="8" type="ORF">GGR31_002843</name>
</gene>
<proteinExistence type="predicted"/>
<dbReference type="PANTHER" id="PTHR30213:SF1">
    <property type="entry name" value="INNER MEMBRANE PROTEIN YHJD"/>
    <property type="match status" value="1"/>
</dbReference>
<evidence type="ECO:0000256" key="5">
    <source>
        <dbReference type="ARBA" id="ARBA00023136"/>
    </source>
</evidence>
<dbReference type="Proteomes" id="UP001257659">
    <property type="component" value="Unassembled WGS sequence"/>
</dbReference>
<keyword evidence="5 7" id="KW-0472">Membrane</keyword>
<dbReference type="PANTHER" id="PTHR30213">
    <property type="entry name" value="INNER MEMBRANE PROTEIN YHJD"/>
    <property type="match status" value="1"/>
</dbReference>
<evidence type="ECO:0000256" key="6">
    <source>
        <dbReference type="SAM" id="Coils"/>
    </source>
</evidence>
<evidence type="ECO:0000256" key="7">
    <source>
        <dbReference type="SAM" id="Phobius"/>
    </source>
</evidence>
<evidence type="ECO:0000256" key="4">
    <source>
        <dbReference type="ARBA" id="ARBA00022989"/>
    </source>
</evidence>
<keyword evidence="6" id="KW-0175">Coiled coil</keyword>
<accession>A0ABU1K983</accession>
<dbReference type="InterPro" id="IPR017039">
    <property type="entry name" value="Virul_fac_BrkB"/>
</dbReference>
<keyword evidence="2" id="KW-1003">Cell membrane</keyword>
<evidence type="ECO:0000256" key="3">
    <source>
        <dbReference type="ARBA" id="ARBA00022692"/>
    </source>
</evidence>
<feature type="transmembrane region" description="Helical" evidence="7">
    <location>
        <begin position="131"/>
        <end position="159"/>
    </location>
</feature>
<feature type="transmembrane region" description="Helical" evidence="7">
    <location>
        <begin position="209"/>
        <end position="228"/>
    </location>
</feature>
<keyword evidence="4 7" id="KW-1133">Transmembrane helix</keyword>
<name>A0ABU1K983_9FLAO</name>
<comment type="subcellular location">
    <subcellularLocation>
        <location evidence="1">Cell membrane</location>
        <topology evidence="1">Multi-pass membrane protein</topology>
    </subcellularLocation>
</comment>
<feature type="coiled-coil region" evidence="6">
    <location>
        <begin position="293"/>
        <end position="320"/>
    </location>
</feature>
<reference evidence="8 9" key="1">
    <citation type="submission" date="2023-07" db="EMBL/GenBank/DDBJ databases">
        <title>Genomic Encyclopedia of Type Strains, Phase IV (KMG-IV): sequencing the most valuable type-strain genomes for metagenomic binning, comparative biology and taxonomic classification.</title>
        <authorList>
            <person name="Goeker M."/>
        </authorList>
    </citation>
    <scope>NUCLEOTIDE SEQUENCE [LARGE SCALE GENOMIC DNA]</scope>
    <source>
        <strain evidence="8 9">DSM 102814</strain>
    </source>
</reference>
<keyword evidence="3 7" id="KW-0812">Transmembrane</keyword>
<feature type="transmembrane region" description="Helical" evidence="7">
    <location>
        <begin position="90"/>
        <end position="110"/>
    </location>
</feature>
<dbReference type="PIRSF" id="PIRSF035875">
    <property type="entry name" value="RNase_BN"/>
    <property type="match status" value="1"/>
</dbReference>